<comment type="caution">
    <text evidence="8">The sequence shown here is derived from an EMBL/GenBank/DDBJ whole genome shotgun (WGS) entry which is preliminary data.</text>
</comment>
<evidence type="ECO:0000313" key="8">
    <source>
        <dbReference type="EMBL" id="THG18652.1"/>
    </source>
</evidence>
<dbReference type="SUPFAM" id="SSF52058">
    <property type="entry name" value="L domain-like"/>
    <property type="match status" value="1"/>
</dbReference>
<evidence type="ECO:0000259" key="6">
    <source>
        <dbReference type="Pfam" id="PF00931"/>
    </source>
</evidence>
<dbReference type="GO" id="GO:0006952">
    <property type="term" value="P:defense response"/>
    <property type="evidence" value="ECO:0007669"/>
    <property type="project" value="UniProtKB-KW"/>
</dbReference>
<keyword evidence="4" id="KW-0611">Plant defense</keyword>
<evidence type="ECO:0000256" key="1">
    <source>
        <dbReference type="ARBA" id="ARBA00008894"/>
    </source>
</evidence>
<dbReference type="Gene3D" id="1.10.8.430">
    <property type="entry name" value="Helical domain of apoptotic protease-activating factors"/>
    <property type="match status" value="1"/>
</dbReference>
<dbReference type="GO" id="GO:0043531">
    <property type="term" value="F:ADP binding"/>
    <property type="evidence" value="ECO:0007669"/>
    <property type="project" value="InterPro"/>
</dbReference>
<feature type="domain" description="NB-ARC" evidence="6">
    <location>
        <begin position="5"/>
        <end position="132"/>
    </location>
</feature>
<dbReference type="EMBL" id="SDRB02002903">
    <property type="protein sequence ID" value="THG18652.1"/>
    <property type="molecule type" value="Genomic_DNA"/>
</dbReference>
<name>A0A4S4EQI2_CAMSN</name>
<evidence type="ECO:0000313" key="9">
    <source>
        <dbReference type="Proteomes" id="UP000306102"/>
    </source>
</evidence>
<evidence type="ECO:0000259" key="7">
    <source>
        <dbReference type="Pfam" id="PF23598"/>
    </source>
</evidence>
<gene>
    <name evidence="8" type="ORF">TEA_005331</name>
</gene>
<dbReference type="InterPro" id="IPR055414">
    <property type="entry name" value="LRR_R13L4/SHOC2-like"/>
</dbReference>
<dbReference type="PANTHER" id="PTHR33463:SF209">
    <property type="entry name" value="DISEASE RESISTANCE PROTEIN RPS2-LIKE"/>
    <property type="match status" value="1"/>
</dbReference>
<proteinExistence type="inferred from homology"/>
<dbReference type="Gene3D" id="3.80.10.10">
    <property type="entry name" value="Ribonuclease Inhibitor"/>
    <property type="match status" value="1"/>
</dbReference>
<dbReference type="Gene3D" id="3.40.50.300">
    <property type="entry name" value="P-loop containing nucleotide triphosphate hydrolases"/>
    <property type="match status" value="1"/>
</dbReference>
<dbReference type="InterPro" id="IPR032675">
    <property type="entry name" value="LRR_dom_sf"/>
</dbReference>
<keyword evidence="3" id="KW-0677">Repeat</keyword>
<accession>A0A4S4EQI2</accession>
<organism evidence="8 9">
    <name type="scientific">Camellia sinensis var. sinensis</name>
    <name type="common">China tea</name>
    <dbReference type="NCBI Taxonomy" id="542762"/>
    <lineage>
        <taxon>Eukaryota</taxon>
        <taxon>Viridiplantae</taxon>
        <taxon>Streptophyta</taxon>
        <taxon>Embryophyta</taxon>
        <taxon>Tracheophyta</taxon>
        <taxon>Spermatophyta</taxon>
        <taxon>Magnoliopsida</taxon>
        <taxon>eudicotyledons</taxon>
        <taxon>Gunneridae</taxon>
        <taxon>Pentapetalae</taxon>
        <taxon>asterids</taxon>
        <taxon>Ericales</taxon>
        <taxon>Theaceae</taxon>
        <taxon>Camellia</taxon>
    </lineage>
</organism>
<dbReference type="InterPro" id="IPR042197">
    <property type="entry name" value="Apaf_helical"/>
</dbReference>
<dbReference type="InterPro" id="IPR002182">
    <property type="entry name" value="NB-ARC"/>
</dbReference>
<dbReference type="InterPro" id="IPR027417">
    <property type="entry name" value="P-loop_NTPase"/>
</dbReference>
<evidence type="ECO:0000256" key="5">
    <source>
        <dbReference type="ARBA" id="ARBA00022840"/>
    </source>
</evidence>
<dbReference type="Pfam" id="PF23598">
    <property type="entry name" value="LRR_14"/>
    <property type="match status" value="1"/>
</dbReference>
<dbReference type="Pfam" id="PF00931">
    <property type="entry name" value="NB-ARC"/>
    <property type="match status" value="1"/>
</dbReference>
<dbReference type="PRINTS" id="PR00364">
    <property type="entry name" value="DISEASERSIST"/>
</dbReference>
<evidence type="ECO:0000256" key="2">
    <source>
        <dbReference type="ARBA" id="ARBA00022614"/>
    </source>
</evidence>
<dbReference type="InterPro" id="IPR050905">
    <property type="entry name" value="Plant_NBS-LRR"/>
</dbReference>
<evidence type="ECO:0000256" key="4">
    <source>
        <dbReference type="ARBA" id="ARBA00022821"/>
    </source>
</evidence>
<feature type="domain" description="Disease resistance R13L4/SHOC-2-like LRR" evidence="7">
    <location>
        <begin position="296"/>
        <end position="479"/>
    </location>
</feature>
<dbReference type="Proteomes" id="UP000306102">
    <property type="component" value="Unassembled WGS sequence"/>
</dbReference>
<keyword evidence="5" id="KW-0547">Nucleotide-binding</keyword>
<dbReference type="STRING" id="542762.A0A4S4EQI2"/>
<dbReference type="AlphaFoldDB" id="A0A4S4EQI2"/>
<dbReference type="GO" id="GO:0005524">
    <property type="term" value="F:ATP binding"/>
    <property type="evidence" value="ECO:0007669"/>
    <property type="project" value="UniProtKB-KW"/>
</dbReference>
<dbReference type="SUPFAM" id="SSF52540">
    <property type="entry name" value="P-loop containing nucleoside triphosphate hydrolases"/>
    <property type="match status" value="1"/>
</dbReference>
<evidence type="ECO:0000256" key="3">
    <source>
        <dbReference type="ARBA" id="ARBA00022737"/>
    </source>
</evidence>
<keyword evidence="5" id="KW-0067">ATP-binding</keyword>
<keyword evidence="2" id="KW-0433">Leucine-rich repeat</keyword>
<comment type="similarity">
    <text evidence="1">Belongs to the disease resistance NB-LRR family.</text>
</comment>
<dbReference type="PANTHER" id="PTHR33463">
    <property type="entry name" value="NB-ARC DOMAIN-CONTAINING PROTEIN-RELATED"/>
    <property type="match status" value="1"/>
</dbReference>
<reference evidence="8 9" key="1">
    <citation type="journal article" date="2018" name="Proc. Natl. Acad. Sci. U.S.A.">
        <title>Draft genome sequence of Camellia sinensis var. sinensis provides insights into the evolution of the tea genome and tea quality.</title>
        <authorList>
            <person name="Wei C."/>
            <person name="Yang H."/>
            <person name="Wang S."/>
            <person name="Zhao J."/>
            <person name="Liu C."/>
            <person name="Gao L."/>
            <person name="Xia E."/>
            <person name="Lu Y."/>
            <person name="Tai Y."/>
            <person name="She G."/>
            <person name="Sun J."/>
            <person name="Cao H."/>
            <person name="Tong W."/>
            <person name="Gao Q."/>
            <person name="Li Y."/>
            <person name="Deng W."/>
            <person name="Jiang X."/>
            <person name="Wang W."/>
            <person name="Chen Q."/>
            <person name="Zhang S."/>
            <person name="Li H."/>
            <person name="Wu J."/>
            <person name="Wang P."/>
            <person name="Li P."/>
            <person name="Shi C."/>
            <person name="Zheng F."/>
            <person name="Jian J."/>
            <person name="Huang B."/>
            <person name="Shan D."/>
            <person name="Shi M."/>
            <person name="Fang C."/>
            <person name="Yue Y."/>
            <person name="Li F."/>
            <person name="Li D."/>
            <person name="Wei S."/>
            <person name="Han B."/>
            <person name="Jiang C."/>
            <person name="Yin Y."/>
            <person name="Xia T."/>
            <person name="Zhang Z."/>
            <person name="Bennetzen J.L."/>
            <person name="Zhao S."/>
            <person name="Wan X."/>
        </authorList>
    </citation>
    <scope>NUCLEOTIDE SEQUENCE [LARGE SCALE GENOMIC DNA]</scope>
    <source>
        <strain evidence="9">cv. Shuchazao</strain>
        <tissue evidence="8">Leaf</tissue>
    </source>
</reference>
<sequence>MLSLNNHKEVGNLFDIVIWVKVSTEGSKENLSTEQLQRAIVCRLKLDMEITSDTYEVAKRISEDSKGKRYLLLLDDVKQDLNLYGLLGISESTNGSKIVLTTRFGHVRSSIVNMVIKVNYLSQDEAWKMFQDILGCPVFKDHRKISQFAWKIVNKCGGLPLVIKMVASDFRMRISEDQWVDGFNNFRNWPDIKHEGMGELDIPIDCLLECWAAECFLNSNGDADECRINGRSILQHLKNVSLLDEGLTTGYVRMHKIIRQVALHDGECKLSVKTNEALQKPPDKKYWLEKNWISLIDNELQTLPDCPDCSVLSTLFLQKNLSLNTIPTLFFEYMETLAVLDLCCTGIVSLPQSISKLISLKVCYLNGCRYLTELPSQLEGLKHLEVLDFRGSGVKSIPSFIEKLMCLRRLLVSFTDNTFSRVASNCKVISKLFALKELIIDVKAPRKQWSVKMLNATIEKIVPVKLTALQFQFSDETVDIVKLEASTTYICVPNADILRIFIKRDDLYFASFQVCIGCHSTCPRIPMSYQYERYMKCESFNPTVSKLLAKVDAFELVNHPAENLMKFFKSMDQVQGLLIESCNAIGTIVDGNSTINSPVLPNLERLYIKNMPMLKSIFGRVMSTTTNAVEGTNRIVKEVPRDVSQEAPSRAAASKRRLLATDKGKAVASSGNGKRGRVDQPFGVLYGISIREPGTA</sequence>
<protein>
    <submittedName>
        <fullName evidence="8">Uncharacterized protein</fullName>
    </submittedName>
</protein>
<keyword evidence="9" id="KW-1185">Reference proteome</keyword>